<evidence type="ECO:0000256" key="1">
    <source>
        <dbReference type="ARBA" id="ARBA00007626"/>
    </source>
</evidence>
<dbReference type="GO" id="GO:0005739">
    <property type="term" value="C:mitochondrion"/>
    <property type="evidence" value="ECO:0000318"/>
    <property type="project" value="GO_Central"/>
</dbReference>
<dbReference type="EMBL" id="EQ973822">
    <property type="protein sequence ID" value="EEF44447.1"/>
    <property type="molecule type" value="Genomic_DNA"/>
</dbReference>
<dbReference type="PANTHER" id="PTHR45717">
    <property type="entry name" value="OS12G0527900 PROTEIN"/>
    <property type="match status" value="1"/>
</dbReference>
<keyword evidence="5" id="KW-1185">Reference proteome</keyword>
<evidence type="ECO:0000256" key="2">
    <source>
        <dbReference type="ARBA" id="ARBA00022737"/>
    </source>
</evidence>
<feature type="repeat" description="PPR" evidence="3">
    <location>
        <begin position="108"/>
        <end position="142"/>
    </location>
</feature>
<dbReference type="Proteomes" id="UP000008311">
    <property type="component" value="Unassembled WGS sequence"/>
</dbReference>
<comment type="similarity">
    <text evidence="1">Belongs to the PPR family. P subfamily.</text>
</comment>
<sequence length="446" mass="50788">MINKLSFPLKSSRIVNLKDPKASVIPVLDQWVNEGNTVRKALLRSLVNLMKGFNRFNHALQISQWMADRPNLTLSPSDVVVRLELVHRIYGSAHAEKYFEKLPDKFKCREVYCALLSGYVQESSVRKAEAIMEEMRAKGMANSCFPYNLLINLYPKNGDYEKINMLIQEMETNGVVRGAYTMSNLMAAYVAASNISGMERILNQIEKDPQLGNDWRVYSVAASGYLKFGLIEKALTMLRKLEDVMPLEKKTSAFDILVTLYGKTGKRDELYLVWNTYKPLIELKETSVMTMISSLSKLDDIKGAEKIFREWESQCMMYDFRVLNTLLFAYCRKGLLKKAEAAVEKAAKDRTPCASSWGILAMGYIEHNQMYKAVEMLKKALSISGQGWRPNSMTLTACLNFLEKQGDVEGVEEVTKLLKSLEPLNEVTKELGNFDEGYNIWINEDV</sequence>
<accession>B9RW10</accession>
<name>B9RW10_RICCO</name>
<dbReference type="InParanoid" id="B9RW10"/>
<dbReference type="PANTHER" id="PTHR45717:SF6">
    <property type="entry name" value="PENTACOTRIPEPTIDE-REPEAT REGION OF PRORP DOMAIN-CONTAINING PROTEIN"/>
    <property type="match status" value="1"/>
</dbReference>
<organism evidence="4 5">
    <name type="scientific">Ricinus communis</name>
    <name type="common">Castor bean</name>
    <dbReference type="NCBI Taxonomy" id="3988"/>
    <lineage>
        <taxon>Eukaryota</taxon>
        <taxon>Viridiplantae</taxon>
        <taxon>Streptophyta</taxon>
        <taxon>Embryophyta</taxon>
        <taxon>Tracheophyta</taxon>
        <taxon>Spermatophyta</taxon>
        <taxon>Magnoliopsida</taxon>
        <taxon>eudicotyledons</taxon>
        <taxon>Gunneridae</taxon>
        <taxon>Pentapetalae</taxon>
        <taxon>rosids</taxon>
        <taxon>fabids</taxon>
        <taxon>Malpighiales</taxon>
        <taxon>Euphorbiaceae</taxon>
        <taxon>Acalyphoideae</taxon>
        <taxon>Acalypheae</taxon>
        <taxon>Ricinus</taxon>
    </lineage>
</organism>
<dbReference type="STRING" id="3988.B9RW10"/>
<dbReference type="SUPFAM" id="SSF48452">
    <property type="entry name" value="TPR-like"/>
    <property type="match status" value="1"/>
</dbReference>
<dbReference type="InterPro" id="IPR002885">
    <property type="entry name" value="PPR_rpt"/>
</dbReference>
<evidence type="ECO:0000313" key="5">
    <source>
        <dbReference type="Proteomes" id="UP000008311"/>
    </source>
</evidence>
<reference evidence="5" key="1">
    <citation type="journal article" date="2010" name="Nat. Biotechnol.">
        <title>Draft genome sequence of the oilseed species Ricinus communis.</title>
        <authorList>
            <person name="Chan A.P."/>
            <person name="Crabtree J."/>
            <person name="Zhao Q."/>
            <person name="Lorenzi H."/>
            <person name="Orvis J."/>
            <person name="Puiu D."/>
            <person name="Melake-Berhan A."/>
            <person name="Jones K.M."/>
            <person name="Redman J."/>
            <person name="Chen G."/>
            <person name="Cahoon E.B."/>
            <person name="Gedil M."/>
            <person name="Stanke M."/>
            <person name="Haas B.J."/>
            <person name="Wortman J.R."/>
            <person name="Fraser-Liggett C.M."/>
            <person name="Ravel J."/>
            <person name="Rabinowicz P.D."/>
        </authorList>
    </citation>
    <scope>NUCLEOTIDE SEQUENCE [LARGE SCALE GENOMIC DNA]</scope>
    <source>
        <strain evidence="5">cv. Hale</strain>
    </source>
</reference>
<dbReference type="GO" id="GO:0003729">
    <property type="term" value="F:mRNA binding"/>
    <property type="evidence" value="ECO:0007669"/>
    <property type="project" value="UniProtKB-ARBA"/>
</dbReference>
<keyword evidence="2" id="KW-0677">Repeat</keyword>
<dbReference type="AlphaFoldDB" id="B9RW10"/>
<evidence type="ECO:0000313" key="4">
    <source>
        <dbReference type="EMBL" id="EEF44447.1"/>
    </source>
</evidence>
<proteinExistence type="inferred from homology"/>
<dbReference type="Gene3D" id="1.25.40.10">
    <property type="entry name" value="Tetratricopeptide repeat domain"/>
    <property type="match status" value="3"/>
</dbReference>
<feature type="repeat" description="PPR" evidence="3">
    <location>
        <begin position="143"/>
        <end position="177"/>
    </location>
</feature>
<dbReference type="eggNOG" id="KOG4197">
    <property type="taxonomic scope" value="Eukaryota"/>
</dbReference>
<dbReference type="NCBIfam" id="TIGR00756">
    <property type="entry name" value="PPR"/>
    <property type="match status" value="1"/>
</dbReference>
<dbReference type="PROSITE" id="PS51375">
    <property type="entry name" value="PPR"/>
    <property type="match status" value="2"/>
</dbReference>
<gene>
    <name evidence="4" type="ORF">RCOM_1175350</name>
</gene>
<protein>
    <submittedName>
        <fullName evidence="4">Pentatricopeptide repeat-containing protein, putative</fullName>
    </submittedName>
</protein>
<dbReference type="InterPro" id="IPR011990">
    <property type="entry name" value="TPR-like_helical_dom_sf"/>
</dbReference>
<dbReference type="Pfam" id="PF01535">
    <property type="entry name" value="PPR"/>
    <property type="match status" value="6"/>
</dbReference>
<evidence type="ECO:0000256" key="3">
    <source>
        <dbReference type="PROSITE-ProRule" id="PRU00708"/>
    </source>
</evidence>